<dbReference type="Gene3D" id="3.40.50.1820">
    <property type="entry name" value="alpha/beta hydrolase"/>
    <property type="match status" value="1"/>
</dbReference>
<proteinExistence type="predicted"/>
<name>A0A3P1CI51_9BACT</name>
<protein>
    <submittedName>
        <fullName evidence="1">Alpha/beta hydrolase</fullName>
    </submittedName>
</protein>
<sequence>MNRPLLFIQGGGSAEDYEADKKLVESLQSTLSGAYEVHYPSLPNESAPDLGRIRQIGDAISRIDGELILVGHSLGASMLLKYVSENEIRKKITGIFLLATPFWSGDEAWKEGFKLKENFADQLPGDVPVFLYHCRDDQEVPLAHLTRYREKLPRATFRELASGGHQLNNDLTMVAKDILSLAGSAYF</sequence>
<dbReference type="Proteomes" id="UP000274271">
    <property type="component" value="Unassembled WGS sequence"/>
</dbReference>
<dbReference type="AlphaFoldDB" id="A0A3P1CI51"/>
<evidence type="ECO:0000313" key="2">
    <source>
        <dbReference type="Proteomes" id="UP000274271"/>
    </source>
</evidence>
<dbReference type="SUPFAM" id="SSF53474">
    <property type="entry name" value="alpha/beta-Hydrolases"/>
    <property type="match status" value="1"/>
</dbReference>
<reference evidence="1 2" key="1">
    <citation type="submission" date="2018-11" db="EMBL/GenBank/DDBJ databases">
        <authorList>
            <person name="Zhou Z."/>
            <person name="Wang G."/>
        </authorList>
    </citation>
    <scope>NUCLEOTIDE SEQUENCE [LARGE SCALE GENOMIC DNA]</scope>
    <source>
        <strain evidence="1 2">KCTC42998</strain>
    </source>
</reference>
<keyword evidence="2" id="KW-1185">Reference proteome</keyword>
<dbReference type="Pfam" id="PF06821">
    <property type="entry name" value="Ser_hydrolase"/>
    <property type="match status" value="1"/>
</dbReference>
<comment type="caution">
    <text evidence="1">The sequence shown here is derived from an EMBL/GenBank/DDBJ whole genome shotgun (WGS) entry which is preliminary data.</text>
</comment>
<evidence type="ECO:0000313" key="1">
    <source>
        <dbReference type="EMBL" id="RRB12957.1"/>
    </source>
</evidence>
<dbReference type="PANTHER" id="PTHR15394:SF3">
    <property type="entry name" value="SERINE HYDROLASE RBBP9"/>
    <property type="match status" value="1"/>
</dbReference>
<dbReference type="GO" id="GO:0016787">
    <property type="term" value="F:hydrolase activity"/>
    <property type="evidence" value="ECO:0007669"/>
    <property type="project" value="UniProtKB-KW"/>
</dbReference>
<organism evidence="1 2">
    <name type="scientific">Larkinella knui</name>
    <dbReference type="NCBI Taxonomy" id="2025310"/>
    <lineage>
        <taxon>Bacteria</taxon>
        <taxon>Pseudomonadati</taxon>
        <taxon>Bacteroidota</taxon>
        <taxon>Cytophagia</taxon>
        <taxon>Cytophagales</taxon>
        <taxon>Spirosomataceae</taxon>
        <taxon>Larkinella</taxon>
    </lineage>
</organism>
<dbReference type="OrthoDB" id="9804993at2"/>
<keyword evidence="1" id="KW-0378">Hydrolase</keyword>
<gene>
    <name evidence="1" type="ORF">EHT87_21460</name>
</gene>
<dbReference type="PANTHER" id="PTHR15394">
    <property type="entry name" value="SERINE HYDROLASE RBBP9"/>
    <property type="match status" value="1"/>
</dbReference>
<dbReference type="InterPro" id="IPR010662">
    <property type="entry name" value="RBBP9/YdeN"/>
</dbReference>
<accession>A0A3P1CI51</accession>
<dbReference type="InterPro" id="IPR029058">
    <property type="entry name" value="AB_hydrolase_fold"/>
</dbReference>
<dbReference type="EMBL" id="RQJP01000004">
    <property type="protein sequence ID" value="RRB12957.1"/>
    <property type="molecule type" value="Genomic_DNA"/>
</dbReference>